<accession>A0A6C0HUQ2</accession>
<dbReference type="EMBL" id="MN740016">
    <property type="protein sequence ID" value="QHT84194.1"/>
    <property type="molecule type" value="Genomic_DNA"/>
</dbReference>
<name>A0A6C0HUQ2_9ZZZZ</name>
<reference evidence="1" key="1">
    <citation type="journal article" date="2020" name="Nature">
        <title>Giant virus diversity and host interactions through global metagenomics.</title>
        <authorList>
            <person name="Schulz F."/>
            <person name="Roux S."/>
            <person name="Paez-Espino D."/>
            <person name="Jungbluth S."/>
            <person name="Walsh D.A."/>
            <person name="Denef V.J."/>
            <person name="McMahon K.D."/>
            <person name="Konstantinidis K.T."/>
            <person name="Eloe-Fadrosh E.A."/>
            <person name="Kyrpides N.C."/>
            <person name="Woyke T."/>
        </authorList>
    </citation>
    <scope>NUCLEOTIDE SEQUENCE</scope>
    <source>
        <strain evidence="1">GVMAG-M-3300023184-16</strain>
    </source>
</reference>
<sequence>MIVLDYTVHIFIPFYTDEDLKWDNPPSVDCLSIHLSVTLPLNL</sequence>
<proteinExistence type="predicted"/>
<protein>
    <submittedName>
        <fullName evidence="1">Uncharacterized protein</fullName>
    </submittedName>
</protein>
<evidence type="ECO:0000313" key="1">
    <source>
        <dbReference type="EMBL" id="QHT84194.1"/>
    </source>
</evidence>
<organism evidence="1">
    <name type="scientific">viral metagenome</name>
    <dbReference type="NCBI Taxonomy" id="1070528"/>
    <lineage>
        <taxon>unclassified sequences</taxon>
        <taxon>metagenomes</taxon>
        <taxon>organismal metagenomes</taxon>
    </lineage>
</organism>
<dbReference type="AlphaFoldDB" id="A0A6C0HUQ2"/>